<dbReference type="GO" id="GO:0008017">
    <property type="term" value="F:microtubule binding"/>
    <property type="evidence" value="ECO:0007669"/>
    <property type="project" value="TreeGrafter"/>
</dbReference>
<keyword evidence="2" id="KW-0472">Membrane</keyword>
<feature type="compositionally biased region" description="Polar residues" evidence="1">
    <location>
        <begin position="457"/>
        <end position="470"/>
    </location>
</feature>
<dbReference type="EMBL" id="GFTR01007270">
    <property type="protein sequence ID" value="JAW09156.1"/>
    <property type="molecule type" value="Transcribed_RNA"/>
</dbReference>
<keyword evidence="2" id="KW-0812">Transmembrane</keyword>
<feature type="compositionally biased region" description="Low complexity" evidence="1">
    <location>
        <begin position="297"/>
        <end position="310"/>
    </location>
</feature>
<reference evidence="3" key="1">
    <citation type="journal article" date="2018" name="PLoS Negl. Trop. Dis.">
        <title>An insight into the salivary gland and fat body transcriptome of Panstrongylus lignarius (Hemiptera: Heteroptera), the main vector of Chagas disease in Peru.</title>
        <authorList>
            <person name="Nevoa J.C."/>
            <person name="Mendes M.T."/>
            <person name="da Silva M.V."/>
            <person name="Soares S.C."/>
            <person name="Oliveira C.J.F."/>
            <person name="Ribeiro J.M.C."/>
        </authorList>
    </citation>
    <scope>NUCLEOTIDE SEQUENCE</scope>
</reference>
<evidence type="ECO:0000313" key="3">
    <source>
        <dbReference type="EMBL" id="JAW09156.1"/>
    </source>
</evidence>
<name>A0A224X9Y0_9HEMI</name>
<feature type="compositionally biased region" description="Polar residues" evidence="1">
    <location>
        <begin position="325"/>
        <end position="354"/>
    </location>
</feature>
<dbReference type="GO" id="GO:0005789">
    <property type="term" value="C:endoplasmic reticulum membrane"/>
    <property type="evidence" value="ECO:0007669"/>
    <property type="project" value="TreeGrafter"/>
</dbReference>
<dbReference type="InterPro" id="IPR004345">
    <property type="entry name" value="TB2_DP1_HVA22"/>
</dbReference>
<feature type="region of interest" description="Disordered" evidence="1">
    <location>
        <begin position="275"/>
        <end position="370"/>
    </location>
</feature>
<proteinExistence type="predicted"/>
<dbReference type="PANTHER" id="PTHR12300:SF117">
    <property type="entry name" value="LP05237P-RELATED"/>
    <property type="match status" value="1"/>
</dbReference>
<accession>A0A224X9Y0</accession>
<feature type="region of interest" description="Disordered" evidence="1">
    <location>
        <begin position="505"/>
        <end position="536"/>
    </location>
</feature>
<feature type="transmembrane region" description="Helical" evidence="2">
    <location>
        <begin position="38"/>
        <end position="59"/>
    </location>
</feature>
<keyword evidence="3" id="KW-0675">Receptor</keyword>
<feature type="compositionally biased region" description="Basic and acidic residues" evidence="1">
    <location>
        <begin position="355"/>
        <end position="365"/>
    </location>
</feature>
<evidence type="ECO:0000256" key="1">
    <source>
        <dbReference type="SAM" id="MobiDB-lite"/>
    </source>
</evidence>
<protein>
    <submittedName>
        <fullName evidence="3">Putative receptor expression-enhancing protein 2</fullName>
    </submittedName>
</protein>
<sequence>MITAMISRLMILAFGTLYPAYASYKAVRTKDVKEYVKWMMYWIVFALFTCAETFTDVFFSFWFPFYYEIKVALVFWLLSPATKGSSFLYRNFVHPALQRRESEIDEMLSHAKEKGYNTVLSIGSKGVTYATNVLLQTAMRGGGGLVEHIKKSYSLTDLAPKVTPTPNTDTTDVAPGVSKSFWGMCLESLGLTGGSIGKGKSKINQANIVAPLNDILETSRQTRGRRGIAGSAANLEMRFSEVDVNIRQCPTNDILSDIRSSEDISSGYSSTDQLYTEGVLTRSSSVSSTRARGRGGRTAQTRRAPLTENSEGSDDESESITTTSCYPKNFSQSDTQVPTPQVSSPSLNKSQQNELSKKVEDKEYKGASGLSPNMAVISEDRTENNIVPRDTVDTVLKNDSQDTEVSHTGKDELKNNHVLVGNHSDVALGAENLTGAHSADVKEQDIASSHADISVSNKLSRSDLSSTNNDRFTREEEQEIVTKVEVIAAGVPSLQKCSSQISVASVSSVSSSSDSERKGKYKKLPAPSPPSREVDTVREVPDLEQKLSDTEALMKKINAVNVQEVNPANSDIKETLV</sequence>
<organism evidence="3">
    <name type="scientific">Panstrongylus lignarius</name>
    <dbReference type="NCBI Taxonomy" id="156445"/>
    <lineage>
        <taxon>Eukaryota</taxon>
        <taxon>Metazoa</taxon>
        <taxon>Ecdysozoa</taxon>
        <taxon>Arthropoda</taxon>
        <taxon>Hexapoda</taxon>
        <taxon>Insecta</taxon>
        <taxon>Pterygota</taxon>
        <taxon>Neoptera</taxon>
        <taxon>Paraneoptera</taxon>
        <taxon>Hemiptera</taxon>
        <taxon>Heteroptera</taxon>
        <taxon>Panheteroptera</taxon>
        <taxon>Cimicomorpha</taxon>
        <taxon>Reduviidae</taxon>
        <taxon>Triatominae</taxon>
        <taxon>Panstrongylus</taxon>
    </lineage>
</organism>
<feature type="compositionally biased region" description="Low complexity" evidence="1">
    <location>
        <begin position="281"/>
        <end position="290"/>
    </location>
</feature>
<dbReference type="PANTHER" id="PTHR12300">
    <property type="entry name" value="HVA22-LIKE PROTEINS"/>
    <property type="match status" value="1"/>
</dbReference>
<evidence type="ECO:0000256" key="2">
    <source>
        <dbReference type="SAM" id="Phobius"/>
    </source>
</evidence>
<dbReference type="GO" id="GO:0071782">
    <property type="term" value="C:endoplasmic reticulum tubular network"/>
    <property type="evidence" value="ECO:0007669"/>
    <property type="project" value="TreeGrafter"/>
</dbReference>
<dbReference type="GO" id="GO:0071786">
    <property type="term" value="P:endoplasmic reticulum tubular network organization"/>
    <property type="evidence" value="ECO:0007669"/>
    <property type="project" value="TreeGrafter"/>
</dbReference>
<dbReference type="AlphaFoldDB" id="A0A224X9Y0"/>
<dbReference type="GO" id="GO:0005881">
    <property type="term" value="C:cytoplasmic microtubule"/>
    <property type="evidence" value="ECO:0007669"/>
    <property type="project" value="TreeGrafter"/>
</dbReference>
<feature type="region of interest" description="Disordered" evidence="1">
    <location>
        <begin position="457"/>
        <end position="476"/>
    </location>
</feature>
<keyword evidence="2" id="KW-1133">Transmembrane helix</keyword>
<dbReference type="Pfam" id="PF03134">
    <property type="entry name" value="TB2_DP1_HVA22"/>
    <property type="match status" value="1"/>
</dbReference>